<evidence type="ECO:0000313" key="2">
    <source>
        <dbReference type="Proteomes" id="UP000008467"/>
    </source>
</evidence>
<dbReference type="EMBL" id="CP002582">
    <property type="protein sequence ID" value="ADZ83862.1"/>
    <property type="molecule type" value="Genomic_DNA"/>
</dbReference>
<dbReference type="RefSeq" id="WP_013657156.1">
    <property type="nucleotide sequence ID" value="NC_015275.1"/>
</dbReference>
<dbReference type="KEGG" id="cle:Clole_2148"/>
<keyword evidence="2" id="KW-1185">Reference proteome</keyword>
<reference evidence="1 2" key="1">
    <citation type="journal article" date="2011" name="J. Bacteriol.">
        <title>Complete genome sequence of the cellulose-degrading bacterium Cellulosilyticum lentocellum.</title>
        <authorList>
            <consortium name="US DOE Joint Genome Institute"/>
            <person name="Miller D.A."/>
            <person name="Suen G."/>
            <person name="Bruce D."/>
            <person name="Copeland A."/>
            <person name="Cheng J.F."/>
            <person name="Detter C."/>
            <person name="Goodwin L.A."/>
            <person name="Han C.S."/>
            <person name="Hauser L.J."/>
            <person name="Land M.L."/>
            <person name="Lapidus A."/>
            <person name="Lucas S."/>
            <person name="Meincke L."/>
            <person name="Pitluck S."/>
            <person name="Tapia R."/>
            <person name="Teshima H."/>
            <person name="Woyke T."/>
            <person name="Fox B.G."/>
            <person name="Angert E.R."/>
            <person name="Currie C.R."/>
        </authorList>
    </citation>
    <scope>NUCLEOTIDE SEQUENCE [LARGE SCALE GENOMIC DNA]</scope>
    <source>
        <strain evidence="2">ATCC 49066 / DSM 5427 / NCIMB 11756 / RHM5</strain>
    </source>
</reference>
<evidence type="ECO:0000313" key="1">
    <source>
        <dbReference type="EMBL" id="ADZ83862.1"/>
    </source>
</evidence>
<name>F2JR04_CELLD</name>
<dbReference type="HOGENOM" id="CLU_2506675_0_0_9"/>
<sequence length="85" mass="9783">MNFKGTVITHCNRHFGIALVSYSDFRHIKALKEIRRYCISYFKDVPFLIACEDAVGNPLYHGDQDLIQLLDEIKPSSITWEAHTA</sequence>
<gene>
    <name evidence="1" type="ordered locus">Clole_2148</name>
</gene>
<proteinExistence type="predicted"/>
<dbReference type="AlphaFoldDB" id="F2JR04"/>
<dbReference type="Proteomes" id="UP000008467">
    <property type="component" value="Chromosome"/>
</dbReference>
<dbReference type="STRING" id="642492.Clole_2148"/>
<protein>
    <submittedName>
        <fullName evidence="1">Uncharacterized protein</fullName>
    </submittedName>
</protein>
<organism evidence="1 2">
    <name type="scientific">Cellulosilyticum lentocellum (strain ATCC 49066 / DSM 5427 / NCIMB 11756 / RHM5)</name>
    <name type="common">Clostridium lentocellum</name>
    <dbReference type="NCBI Taxonomy" id="642492"/>
    <lineage>
        <taxon>Bacteria</taxon>
        <taxon>Bacillati</taxon>
        <taxon>Bacillota</taxon>
        <taxon>Clostridia</taxon>
        <taxon>Lachnospirales</taxon>
        <taxon>Cellulosilyticaceae</taxon>
        <taxon>Cellulosilyticum</taxon>
    </lineage>
</organism>
<accession>F2JR04</accession>